<dbReference type="AlphaFoldDB" id="A0A2N5CL56"/>
<reference evidence="2 3" key="1">
    <citation type="submission" date="2017-12" db="EMBL/GenBank/DDBJ databases">
        <title>The genome sequence of Caulobacter flavus CGMCC1 15093.</title>
        <authorList>
            <person name="Gao J."/>
            <person name="Mao X."/>
            <person name="Sun J."/>
        </authorList>
    </citation>
    <scope>NUCLEOTIDE SEQUENCE [LARGE SCALE GENOMIC DNA]</scope>
    <source>
        <strain evidence="2 3">CGMCC1 15093</strain>
    </source>
</reference>
<gene>
    <name evidence="1" type="ORF">C1707_19555</name>
    <name evidence="2" type="ORF">CFHF_24925</name>
</gene>
<dbReference type="EMBL" id="PJRQ01000052">
    <property type="protein sequence ID" value="PLR06441.1"/>
    <property type="molecule type" value="Genomic_DNA"/>
</dbReference>
<evidence type="ECO:0000313" key="3">
    <source>
        <dbReference type="Proteomes" id="UP000234483"/>
    </source>
</evidence>
<organism evidence="2 3">
    <name type="scientific">Caulobacter flavus</name>
    <dbReference type="NCBI Taxonomy" id="1679497"/>
    <lineage>
        <taxon>Bacteria</taxon>
        <taxon>Pseudomonadati</taxon>
        <taxon>Pseudomonadota</taxon>
        <taxon>Alphaproteobacteria</taxon>
        <taxon>Caulobacterales</taxon>
        <taxon>Caulobacteraceae</taxon>
        <taxon>Caulobacter</taxon>
    </lineage>
</organism>
<accession>A0A2N5CL56</accession>
<dbReference type="Proteomes" id="UP000281192">
    <property type="component" value="Chromosome"/>
</dbReference>
<evidence type="ECO:0000313" key="1">
    <source>
        <dbReference type="EMBL" id="AYV48281.1"/>
    </source>
</evidence>
<keyword evidence="4" id="KW-1185">Reference proteome</keyword>
<proteinExistence type="predicted"/>
<reference evidence="1 4" key="2">
    <citation type="submission" date="2018-01" db="EMBL/GenBank/DDBJ databases">
        <title>Complete genome sequence of Caulobacter flavus RHGG3.</title>
        <authorList>
            <person name="Yang E."/>
        </authorList>
    </citation>
    <scope>NUCLEOTIDE SEQUENCE [LARGE SCALE GENOMIC DNA]</scope>
    <source>
        <strain evidence="1 4">RHGG3</strain>
    </source>
</reference>
<evidence type="ECO:0000313" key="2">
    <source>
        <dbReference type="EMBL" id="PLR06441.1"/>
    </source>
</evidence>
<dbReference type="Proteomes" id="UP000234483">
    <property type="component" value="Unassembled WGS sequence"/>
</dbReference>
<protein>
    <submittedName>
        <fullName evidence="2">Uncharacterized protein</fullName>
    </submittedName>
</protein>
<dbReference type="KEGG" id="cfh:C1707_19555"/>
<sequence length="75" mass="8436">MGCFEGMALVAIDPLTCVERVHSVFKRLLEIIAVFLIDGIFERWAKERTSDDVDDLTILIVIRSDLQDVLVVVSS</sequence>
<name>A0A2N5CL56_9CAUL</name>
<evidence type="ECO:0000313" key="4">
    <source>
        <dbReference type="Proteomes" id="UP000281192"/>
    </source>
</evidence>
<dbReference type="EMBL" id="CP026100">
    <property type="protein sequence ID" value="AYV48281.1"/>
    <property type="molecule type" value="Genomic_DNA"/>
</dbReference>